<evidence type="ECO:0000256" key="5">
    <source>
        <dbReference type="ARBA" id="ARBA00023136"/>
    </source>
</evidence>
<dbReference type="Pfam" id="PF06140">
    <property type="entry name" value="Ifi-6-16"/>
    <property type="match status" value="1"/>
</dbReference>
<dbReference type="Proteomes" id="UP001140502">
    <property type="component" value="Unassembled WGS sequence"/>
</dbReference>
<dbReference type="PANTHER" id="PTHR16932">
    <property type="entry name" value="INTERFERON ALPHA-INDUCIBLE PROTEIN 27"/>
    <property type="match status" value="1"/>
</dbReference>
<reference evidence="8" key="1">
    <citation type="submission" date="2022-10" db="EMBL/GenBank/DDBJ databases">
        <title>Tapping the CABI collections for fungal endophytes: first genome assemblies for Collariella, Neodidymelliopsis, Ascochyta clinopodiicola, Didymella pomorum, Didymosphaeria variabile, Neocosmospora piperis and Neocucurbitaria cava.</title>
        <authorList>
            <person name="Hill R."/>
        </authorList>
    </citation>
    <scope>NUCLEOTIDE SEQUENCE</scope>
    <source>
        <strain evidence="8">IMI 366586</strain>
    </source>
</reference>
<comment type="caution">
    <text evidence="8">The sequence shown here is derived from an EMBL/GenBank/DDBJ whole genome shotgun (WGS) entry which is preliminary data.</text>
</comment>
<evidence type="ECO:0000256" key="6">
    <source>
        <dbReference type="SAM" id="MobiDB-lite"/>
    </source>
</evidence>
<accession>A0A9W8WHL2</accession>
<keyword evidence="4 7" id="KW-1133">Transmembrane helix</keyword>
<keyword evidence="9" id="KW-1185">Reference proteome</keyword>
<dbReference type="EMBL" id="JAPEUR010000048">
    <property type="protein sequence ID" value="KAJ4325677.1"/>
    <property type="molecule type" value="Genomic_DNA"/>
</dbReference>
<gene>
    <name evidence="8" type="ORF">N0V84_003395</name>
</gene>
<evidence type="ECO:0000256" key="7">
    <source>
        <dbReference type="SAM" id="Phobius"/>
    </source>
</evidence>
<comment type="subcellular location">
    <subcellularLocation>
        <location evidence="1">Membrane</location>
        <topology evidence="1">Multi-pass membrane protein</topology>
    </subcellularLocation>
</comment>
<evidence type="ECO:0000256" key="2">
    <source>
        <dbReference type="ARBA" id="ARBA00007262"/>
    </source>
</evidence>
<evidence type="ECO:0000313" key="9">
    <source>
        <dbReference type="Proteomes" id="UP001140502"/>
    </source>
</evidence>
<dbReference type="AlphaFoldDB" id="A0A9W8WHL2"/>
<dbReference type="InterPro" id="IPR038213">
    <property type="entry name" value="IFI6/IFI27-like_sf"/>
</dbReference>
<evidence type="ECO:0000256" key="4">
    <source>
        <dbReference type="ARBA" id="ARBA00022989"/>
    </source>
</evidence>
<organism evidence="8 9">
    <name type="scientific">Fusarium piperis</name>
    <dbReference type="NCBI Taxonomy" id="1435070"/>
    <lineage>
        <taxon>Eukaryota</taxon>
        <taxon>Fungi</taxon>
        <taxon>Dikarya</taxon>
        <taxon>Ascomycota</taxon>
        <taxon>Pezizomycotina</taxon>
        <taxon>Sordariomycetes</taxon>
        <taxon>Hypocreomycetidae</taxon>
        <taxon>Hypocreales</taxon>
        <taxon>Nectriaceae</taxon>
        <taxon>Fusarium</taxon>
        <taxon>Fusarium solani species complex</taxon>
    </lineage>
</organism>
<feature type="region of interest" description="Disordered" evidence="6">
    <location>
        <begin position="108"/>
        <end position="157"/>
    </location>
</feature>
<feature type="transmembrane region" description="Helical" evidence="7">
    <location>
        <begin position="20"/>
        <end position="45"/>
    </location>
</feature>
<dbReference type="GO" id="GO:0016020">
    <property type="term" value="C:membrane"/>
    <property type="evidence" value="ECO:0007669"/>
    <property type="project" value="UniProtKB-SubCell"/>
</dbReference>
<sequence length="157" mass="15162">MALTQAAGKVAQHAKDNPKAAVAVGTGVLVCAVPALVAAPALGIAGFGANGIVGGSIAAGAQSSIGSVVAPGLFATLQSAGAGGYGISTVYGAIQGVAALGAGGGLAASFKGKKADKEKKEEKGGEESETGEEDEKQPKEKSGESDGEGKDEIKPRL</sequence>
<feature type="compositionally biased region" description="Basic and acidic residues" evidence="6">
    <location>
        <begin position="113"/>
        <end position="126"/>
    </location>
</feature>
<dbReference type="InterPro" id="IPR009311">
    <property type="entry name" value="IFI6/IFI27-like"/>
</dbReference>
<evidence type="ECO:0000256" key="3">
    <source>
        <dbReference type="ARBA" id="ARBA00022692"/>
    </source>
</evidence>
<proteinExistence type="inferred from homology"/>
<dbReference type="Gene3D" id="6.10.110.10">
    <property type="match status" value="1"/>
</dbReference>
<evidence type="ECO:0000313" key="8">
    <source>
        <dbReference type="EMBL" id="KAJ4325677.1"/>
    </source>
</evidence>
<keyword evidence="3 7" id="KW-0812">Transmembrane</keyword>
<feature type="transmembrane region" description="Helical" evidence="7">
    <location>
        <begin position="89"/>
        <end position="110"/>
    </location>
</feature>
<name>A0A9W8WHL2_9HYPO</name>
<evidence type="ECO:0000256" key="1">
    <source>
        <dbReference type="ARBA" id="ARBA00004141"/>
    </source>
</evidence>
<comment type="similarity">
    <text evidence="2">Belongs to the IFI6/IFI27 family.</text>
</comment>
<feature type="compositionally biased region" description="Basic and acidic residues" evidence="6">
    <location>
        <begin position="136"/>
        <end position="157"/>
    </location>
</feature>
<protein>
    <submittedName>
        <fullName evidence="8">Uncharacterized protein</fullName>
    </submittedName>
</protein>
<keyword evidence="5 7" id="KW-0472">Membrane</keyword>
<dbReference type="PANTHER" id="PTHR16932:SF18">
    <property type="entry name" value="INTERFERON, ALPHA-INDUCIBLE PROTEIN 27-LIKE 2"/>
    <property type="match status" value="1"/>
</dbReference>